<evidence type="ECO:0000313" key="3">
    <source>
        <dbReference type="Proteomes" id="UP000188276"/>
    </source>
</evidence>
<keyword evidence="3" id="KW-1185">Reference proteome</keyword>
<proteinExistence type="predicted"/>
<keyword evidence="1" id="KW-0472">Membrane</keyword>
<evidence type="ECO:0000313" key="2">
    <source>
        <dbReference type="EMBL" id="SJN54145.1"/>
    </source>
</evidence>
<keyword evidence="1" id="KW-0812">Transmembrane</keyword>
<organism evidence="2 3">
    <name type="scientific">Vibrio ruber (strain DSM 16370 / JCM 11486 / BCRC 17186 / CECT 7878 / LMG 23124 / VR1)</name>
    <dbReference type="NCBI Taxonomy" id="1123498"/>
    <lineage>
        <taxon>Bacteria</taxon>
        <taxon>Pseudomonadati</taxon>
        <taxon>Pseudomonadota</taxon>
        <taxon>Gammaproteobacteria</taxon>
        <taxon>Vibrionales</taxon>
        <taxon>Vibrionaceae</taxon>
        <taxon>Vibrio</taxon>
    </lineage>
</organism>
<dbReference type="AlphaFoldDB" id="A0A1R4LC75"/>
<feature type="transmembrane region" description="Helical" evidence="1">
    <location>
        <begin position="12"/>
        <end position="30"/>
    </location>
</feature>
<name>A0A1R4LC75_VIBR1</name>
<evidence type="ECO:0000256" key="1">
    <source>
        <dbReference type="SAM" id="Phobius"/>
    </source>
</evidence>
<gene>
    <name evidence="2" type="ORF">VR7878_00645</name>
</gene>
<protein>
    <submittedName>
        <fullName evidence="2">Uncharacterized protein</fullName>
    </submittedName>
</protein>
<accession>A0A1R4LC75</accession>
<keyword evidence="1" id="KW-1133">Transmembrane helix</keyword>
<dbReference type="EMBL" id="FULE01000010">
    <property type="protein sequence ID" value="SJN54145.1"/>
    <property type="molecule type" value="Genomic_DNA"/>
</dbReference>
<reference evidence="3" key="1">
    <citation type="submission" date="2017-02" db="EMBL/GenBank/DDBJ databases">
        <authorList>
            <person name="Rodrigo-Torres L."/>
            <person name="Arahal R.D."/>
            <person name="Lucena T."/>
        </authorList>
    </citation>
    <scope>NUCLEOTIDE SEQUENCE [LARGE SCALE GENOMIC DNA]</scope>
    <source>
        <strain evidence="3">CECT 7878</strain>
    </source>
</reference>
<sequence>MTKAGFCIRFTVVYTVVMAIAGVSAGLLGMESA</sequence>
<dbReference type="Proteomes" id="UP000188276">
    <property type="component" value="Unassembled WGS sequence"/>
</dbReference>